<evidence type="ECO:0000256" key="1">
    <source>
        <dbReference type="ARBA" id="ARBA00022553"/>
    </source>
</evidence>
<dbReference type="InterPro" id="IPR039420">
    <property type="entry name" value="WalR-like"/>
</dbReference>
<keyword evidence="2" id="KW-0805">Transcription regulation</keyword>
<accession>A0ABN2Z973</accession>
<name>A0ABN2Z973_9ACTN</name>
<keyword evidence="1 5" id="KW-0597">Phosphoprotein</keyword>
<organism evidence="9 10">
    <name type="scientific">Streptomyces synnematoformans</name>
    <dbReference type="NCBI Taxonomy" id="415721"/>
    <lineage>
        <taxon>Bacteria</taxon>
        <taxon>Bacillati</taxon>
        <taxon>Actinomycetota</taxon>
        <taxon>Actinomycetes</taxon>
        <taxon>Kitasatosporales</taxon>
        <taxon>Streptomycetaceae</taxon>
        <taxon>Streptomyces</taxon>
    </lineage>
</organism>
<evidence type="ECO:0000313" key="9">
    <source>
        <dbReference type="EMBL" id="GAA2138750.1"/>
    </source>
</evidence>
<feature type="modified residue" description="4-aspartylphosphate" evidence="5">
    <location>
        <position position="79"/>
    </location>
</feature>
<dbReference type="PRINTS" id="PR00038">
    <property type="entry name" value="HTHLUXR"/>
</dbReference>
<feature type="domain" description="HTH luxR-type" evidence="7">
    <location>
        <begin position="173"/>
        <end position="238"/>
    </location>
</feature>
<feature type="region of interest" description="Disordered" evidence="6">
    <location>
        <begin position="1"/>
        <end position="23"/>
    </location>
</feature>
<dbReference type="InterPro" id="IPR000792">
    <property type="entry name" value="Tscrpt_reg_LuxR_C"/>
</dbReference>
<feature type="compositionally biased region" description="Basic and acidic residues" evidence="6">
    <location>
        <begin position="11"/>
        <end position="23"/>
    </location>
</feature>
<dbReference type="SMART" id="SM00448">
    <property type="entry name" value="REC"/>
    <property type="match status" value="1"/>
</dbReference>
<evidence type="ECO:0000256" key="2">
    <source>
        <dbReference type="ARBA" id="ARBA00023015"/>
    </source>
</evidence>
<dbReference type="InterPro" id="IPR001789">
    <property type="entry name" value="Sig_transdc_resp-reg_receiver"/>
</dbReference>
<keyword evidence="10" id="KW-1185">Reference proteome</keyword>
<comment type="caution">
    <text evidence="9">The sequence shown here is derived from an EMBL/GenBank/DDBJ whole genome shotgun (WGS) entry which is preliminary data.</text>
</comment>
<dbReference type="CDD" id="cd17535">
    <property type="entry name" value="REC_NarL-like"/>
    <property type="match status" value="1"/>
</dbReference>
<evidence type="ECO:0000256" key="6">
    <source>
        <dbReference type="SAM" id="MobiDB-lite"/>
    </source>
</evidence>
<dbReference type="RefSeq" id="WP_344292119.1">
    <property type="nucleotide sequence ID" value="NZ_BAAAPF010000199.1"/>
</dbReference>
<dbReference type="CDD" id="cd06170">
    <property type="entry name" value="LuxR_C_like"/>
    <property type="match status" value="1"/>
</dbReference>
<dbReference type="PANTHER" id="PTHR43214">
    <property type="entry name" value="TWO-COMPONENT RESPONSE REGULATOR"/>
    <property type="match status" value="1"/>
</dbReference>
<dbReference type="SUPFAM" id="SSF46894">
    <property type="entry name" value="C-terminal effector domain of the bipartite response regulators"/>
    <property type="match status" value="1"/>
</dbReference>
<protein>
    <submittedName>
        <fullName evidence="9">Response regulator transcription factor</fullName>
    </submittedName>
</protein>
<keyword evidence="3" id="KW-0238">DNA-binding</keyword>
<feature type="domain" description="Response regulatory" evidence="8">
    <location>
        <begin position="28"/>
        <end position="144"/>
    </location>
</feature>
<evidence type="ECO:0000256" key="3">
    <source>
        <dbReference type="ARBA" id="ARBA00023125"/>
    </source>
</evidence>
<dbReference type="InterPro" id="IPR058245">
    <property type="entry name" value="NreC/VraR/RcsB-like_REC"/>
</dbReference>
<evidence type="ECO:0000259" key="7">
    <source>
        <dbReference type="PROSITE" id="PS50043"/>
    </source>
</evidence>
<dbReference type="InterPro" id="IPR011006">
    <property type="entry name" value="CheY-like_superfamily"/>
</dbReference>
<feature type="compositionally biased region" description="Pro residues" evidence="6">
    <location>
        <begin position="1"/>
        <end position="10"/>
    </location>
</feature>
<dbReference type="Gene3D" id="3.40.50.2300">
    <property type="match status" value="1"/>
</dbReference>
<dbReference type="SMART" id="SM00421">
    <property type="entry name" value="HTH_LUXR"/>
    <property type="match status" value="1"/>
</dbReference>
<dbReference type="InterPro" id="IPR016032">
    <property type="entry name" value="Sig_transdc_resp-reg_C-effctor"/>
</dbReference>
<reference evidence="9 10" key="1">
    <citation type="journal article" date="2019" name="Int. J. Syst. Evol. Microbiol.">
        <title>The Global Catalogue of Microorganisms (GCM) 10K type strain sequencing project: providing services to taxonomists for standard genome sequencing and annotation.</title>
        <authorList>
            <consortium name="The Broad Institute Genomics Platform"/>
            <consortium name="The Broad Institute Genome Sequencing Center for Infectious Disease"/>
            <person name="Wu L."/>
            <person name="Ma J."/>
        </authorList>
    </citation>
    <scope>NUCLEOTIDE SEQUENCE [LARGE SCALE GENOMIC DNA]</scope>
    <source>
        <strain evidence="9 10">JCM 15481</strain>
    </source>
</reference>
<dbReference type="PANTHER" id="PTHR43214:SF24">
    <property type="entry name" value="TRANSCRIPTIONAL REGULATORY PROTEIN NARL-RELATED"/>
    <property type="match status" value="1"/>
</dbReference>
<evidence type="ECO:0000313" key="10">
    <source>
        <dbReference type="Proteomes" id="UP001500443"/>
    </source>
</evidence>
<dbReference type="SUPFAM" id="SSF52172">
    <property type="entry name" value="CheY-like"/>
    <property type="match status" value="1"/>
</dbReference>
<sequence length="255" mass="26922">MPPPPPPPPPETREPRERHEPPGRDTIRVLLADDEAMVRGGVRAILAAADDIEVVAEAGDGREAVELARRHRPDVALLDIRMPVLDGLGAAAELRRAAPETAVVMLTTFSEDEYIAGALDSGAAGFLLKSGDPYELMAAVRAAAGGASYLSPHVARRVIQRVSGGRLTREKAARERAEALTPREREVLALVGAGLSNAEIAGRLHLVEGTVKAYVSQVLARLELKNRVQAAILAYEAGLAGAEGDDPPAPGQGPR</sequence>
<evidence type="ECO:0000256" key="4">
    <source>
        <dbReference type="ARBA" id="ARBA00023163"/>
    </source>
</evidence>
<evidence type="ECO:0000259" key="8">
    <source>
        <dbReference type="PROSITE" id="PS50110"/>
    </source>
</evidence>
<evidence type="ECO:0000256" key="5">
    <source>
        <dbReference type="PROSITE-ProRule" id="PRU00169"/>
    </source>
</evidence>
<dbReference type="EMBL" id="BAAAPF010000199">
    <property type="protein sequence ID" value="GAA2138750.1"/>
    <property type="molecule type" value="Genomic_DNA"/>
</dbReference>
<keyword evidence="4" id="KW-0804">Transcription</keyword>
<dbReference type="PROSITE" id="PS50043">
    <property type="entry name" value="HTH_LUXR_2"/>
    <property type="match status" value="1"/>
</dbReference>
<dbReference type="Pfam" id="PF00072">
    <property type="entry name" value="Response_reg"/>
    <property type="match status" value="1"/>
</dbReference>
<dbReference type="Proteomes" id="UP001500443">
    <property type="component" value="Unassembled WGS sequence"/>
</dbReference>
<dbReference type="PROSITE" id="PS50110">
    <property type="entry name" value="RESPONSE_REGULATORY"/>
    <property type="match status" value="1"/>
</dbReference>
<dbReference type="Pfam" id="PF00196">
    <property type="entry name" value="GerE"/>
    <property type="match status" value="1"/>
</dbReference>
<gene>
    <name evidence="9" type="ORF">GCM10009802_48450</name>
</gene>
<proteinExistence type="predicted"/>